<gene>
    <name evidence="4" type="ORF">JRV97_03210</name>
</gene>
<dbReference type="Pfam" id="PF00465">
    <property type="entry name" value="Fe-ADH"/>
    <property type="match status" value="1"/>
</dbReference>
<dbReference type="Pfam" id="PF25137">
    <property type="entry name" value="ADH_Fe_C"/>
    <property type="match status" value="1"/>
</dbReference>
<evidence type="ECO:0000259" key="3">
    <source>
        <dbReference type="Pfam" id="PF25137"/>
    </source>
</evidence>
<organism evidence="4 5">
    <name type="scientific">Marinitoga aeolica</name>
    <dbReference type="NCBI Taxonomy" id="2809031"/>
    <lineage>
        <taxon>Bacteria</taxon>
        <taxon>Thermotogati</taxon>
        <taxon>Thermotogota</taxon>
        <taxon>Thermotogae</taxon>
        <taxon>Petrotogales</taxon>
        <taxon>Petrotogaceae</taxon>
        <taxon>Marinitoga</taxon>
    </lineage>
</organism>
<dbReference type="InterPro" id="IPR001670">
    <property type="entry name" value="ADH_Fe/GldA"/>
</dbReference>
<dbReference type="RefSeq" id="WP_281000143.1">
    <property type="nucleotide sequence ID" value="NZ_CP069362.1"/>
</dbReference>
<name>A0ABY8PSG1_9BACT</name>
<sequence>MLYYMPTKLYYGQKCIFENKEEMILGEKAIIVTGRNSAKVTGALDDVISVLKEYRIPYIHYNEIGENPTYEMVIKGKEIALKEECDFVIAIGGGSPMDAGKAIAVLTANSDLTPDDLFDMENYDVALPIVTVPTTSGTGSEVTPFAVLTKPNGRKSGFKSDLIFPDVSYLDPRYMVKMNKELTLTTAVDALSHAVEGILSKRATVMSDILARESIRLIYEYLPKTLVNLDNVEYREKLAIASNLAGMVIAQTGTILPHSLGYRITIHKGIRHGQATAIFLPLVAEEVDKYSPEKTKIIKDIFGTLDNFFKFLKDLGIYDFNITFTDDELELFTNEVMSSAHIKNTPGVYDEKKIKEMYTKITKI</sequence>
<reference evidence="4 5" key="1">
    <citation type="submission" date="2021-02" db="EMBL/GenBank/DDBJ databases">
        <title>Characterization of Marinitoga sp. nov. str. BP5-C20A.</title>
        <authorList>
            <person name="Erauso G."/>
            <person name="Postec A."/>
        </authorList>
    </citation>
    <scope>NUCLEOTIDE SEQUENCE [LARGE SCALE GENOMIC DNA]</scope>
    <source>
        <strain evidence="4 5">BP5-C20A</strain>
    </source>
</reference>
<protein>
    <submittedName>
        <fullName evidence="4">Iron-containing alcohol dehydrogenase</fullName>
    </submittedName>
</protein>
<evidence type="ECO:0000259" key="2">
    <source>
        <dbReference type="Pfam" id="PF00465"/>
    </source>
</evidence>
<keyword evidence="1" id="KW-0560">Oxidoreductase</keyword>
<dbReference type="Gene3D" id="3.40.50.1970">
    <property type="match status" value="1"/>
</dbReference>
<dbReference type="InterPro" id="IPR039697">
    <property type="entry name" value="Alcohol_dehydrogenase_Fe"/>
</dbReference>
<evidence type="ECO:0000313" key="4">
    <source>
        <dbReference type="EMBL" id="WGS65579.1"/>
    </source>
</evidence>
<dbReference type="Proteomes" id="UP001232493">
    <property type="component" value="Chromosome"/>
</dbReference>
<dbReference type="EMBL" id="CP069362">
    <property type="protein sequence ID" value="WGS65579.1"/>
    <property type="molecule type" value="Genomic_DNA"/>
</dbReference>
<keyword evidence="5" id="KW-1185">Reference proteome</keyword>
<evidence type="ECO:0000256" key="1">
    <source>
        <dbReference type="ARBA" id="ARBA00023002"/>
    </source>
</evidence>
<feature type="domain" description="Fe-containing alcohol dehydrogenase-like C-terminal" evidence="3">
    <location>
        <begin position="183"/>
        <end position="360"/>
    </location>
</feature>
<dbReference type="PANTHER" id="PTHR11496">
    <property type="entry name" value="ALCOHOL DEHYDROGENASE"/>
    <property type="match status" value="1"/>
</dbReference>
<dbReference type="CDD" id="cd08181">
    <property type="entry name" value="PPD-like"/>
    <property type="match status" value="1"/>
</dbReference>
<evidence type="ECO:0000313" key="5">
    <source>
        <dbReference type="Proteomes" id="UP001232493"/>
    </source>
</evidence>
<feature type="domain" description="Alcohol dehydrogenase iron-type/glycerol dehydrogenase GldA" evidence="2">
    <location>
        <begin position="6"/>
        <end position="172"/>
    </location>
</feature>
<dbReference type="SUPFAM" id="SSF56796">
    <property type="entry name" value="Dehydroquinate synthase-like"/>
    <property type="match status" value="1"/>
</dbReference>
<dbReference type="Gene3D" id="1.20.1090.10">
    <property type="entry name" value="Dehydroquinate synthase-like - alpha domain"/>
    <property type="match status" value="1"/>
</dbReference>
<dbReference type="InterPro" id="IPR056798">
    <property type="entry name" value="ADH_Fe_C"/>
</dbReference>
<proteinExistence type="predicted"/>
<dbReference type="PANTHER" id="PTHR11496:SF104">
    <property type="entry name" value="3-DEOXY-ALPHA-D-MANNO-OCTULOSONATE 8-OXIDASE"/>
    <property type="match status" value="1"/>
</dbReference>
<accession>A0ABY8PSG1</accession>